<reference evidence="7" key="1">
    <citation type="submission" date="2020-08" db="EMBL/GenBank/DDBJ databases">
        <title>Lacibacter sp. S13-6-6 genome sequencing.</title>
        <authorList>
            <person name="Jin L."/>
        </authorList>
    </citation>
    <scope>NUCLEOTIDE SEQUENCE [LARGE SCALE GENOMIC DNA]</scope>
    <source>
        <strain evidence="7">S13-6-6</strain>
    </source>
</reference>
<dbReference type="PANTHER" id="PTHR23407:SF1">
    <property type="entry name" value="5-FORMYLTETRAHYDROFOLATE CYCLO-LIGASE"/>
    <property type="match status" value="1"/>
</dbReference>
<dbReference type="EMBL" id="CP060007">
    <property type="protein sequence ID" value="QNA43008.1"/>
    <property type="molecule type" value="Genomic_DNA"/>
</dbReference>
<dbReference type="KEGG" id="lacs:H4075_13010"/>
<dbReference type="InterPro" id="IPR024185">
    <property type="entry name" value="FTHF_cligase-like_sf"/>
</dbReference>
<keyword evidence="5" id="KW-0460">Magnesium</keyword>
<dbReference type="InterPro" id="IPR037171">
    <property type="entry name" value="NagB/RpiA_transferase-like"/>
</dbReference>
<name>A0A7G5XC05_9BACT</name>
<dbReference type="SUPFAM" id="SSF100950">
    <property type="entry name" value="NagB/RpiA/CoA transferase-like"/>
    <property type="match status" value="1"/>
</dbReference>
<evidence type="ECO:0000256" key="4">
    <source>
        <dbReference type="PIRSR" id="PIRSR006806-1"/>
    </source>
</evidence>
<dbReference type="Gene3D" id="3.40.50.10420">
    <property type="entry name" value="NagB/RpiA/CoA transferase-like"/>
    <property type="match status" value="1"/>
</dbReference>
<accession>A0A7G5XC05</accession>
<comment type="catalytic activity">
    <reaction evidence="5">
        <text>(6S)-5-formyl-5,6,7,8-tetrahydrofolate + ATP = (6R)-5,10-methenyltetrahydrofolate + ADP + phosphate</text>
        <dbReference type="Rhea" id="RHEA:10488"/>
        <dbReference type="ChEBI" id="CHEBI:30616"/>
        <dbReference type="ChEBI" id="CHEBI:43474"/>
        <dbReference type="ChEBI" id="CHEBI:57455"/>
        <dbReference type="ChEBI" id="CHEBI:57457"/>
        <dbReference type="ChEBI" id="CHEBI:456216"/>
        <dbReference type="EC" id="6.3.3.2"/>
    </reaction>
</comment>
<evidence type="ECO:0000256" key="5">
    <source>
        <dbReference type="RuleBase" id="RU361279"/>
    </source>
</evidence>
<dbReference type="PANTHER" id="PTHR23407">
    <property type="entry name" value="ATPASE INHIBITOR/5-FORMYLTETRAHYDROFOLATE CYCLO-LIGASE"/>
    <property type="match status" value="1"/>
</dbReference>
<feature type="binding site" evidence="4">
    <location>
        <position position="55"/>
    </location>
    <ligand>
        <name>substrate</name>
    </ligand>
</feature>
<dbReference type="EC" id="6.3.3.2" evidence="5"/>
<proteinExistence type="inferred from homology"/>
<evidence type="ECO:0000256" key="1">
    <source>
        <dbReference type="ARBA" id="ARBA00010638"/>
    </source>
</evidence>
<evidence type="ECO:0000313" key="7">
    <source>
        <dbReference type="Proteomes" id="UP000515344"/>
    </source>
</evidence>
<dbReference type="AlphaFoldDB" id="A0A7G5XC05"/>
<keyword evidence="7" id="KW-1185">Reference proteome</keyword>
<keyword evidence="6" id="KW-0436">Ligase</keyword>
<dbReference type="PIRSF" id="PIRSF006806">
    <property type="entry name" value="FTHF_cligase"/>
    <property type="match status" value="1"/>
</dbReference>
<dbReference type="GO" id="GO:0046872">
    <property type="term" value="F:metal ion binding"/>
    <property type="evidence" value="ECO:0007669"/>
    <property type="project" value="UniProtKB-KW"/>
</dbReference>
<dbReference type="GO" id="GO:0005524">
    <property type="term" value="F:ATP binding"/>
    <property type="evidence" value="ECO:0007669"/>
    <property type="project" value="UniProtKB-KW"/>
</dbReference>
<dbReference type="GO" id="GO:0009396">
    <property type="term" value="P:folic acid-containing compound biosynthetic process"/>
    <property type="evidence" value="ECO:0007669"/>
    <property type="project" value="TreeGrafter"/>
</dbReference>
<keyword evidence="2 4" id="KW-0547">Nucleotide-binding</keyword>
<keyword evidence="5" id="KW-0479">Metal-binding</keyword>
<dbReference type="NCBIfam" id="TIGR02727">
    <property type="entry name" value="MTHFS_bact"/>
    <property type="match status" value="1"/>
</dbReference>
<organism evidence="6 7">
    <name type="scientific">Lacibacter sediminis</name>
    <dbReference type="NCBI Taxonomy" id="2760713"/>
    <lineage>
        <taxon>Bacteria</taxon>
        <taxon>Pseudomonadati</taxon>
        <taxon>Bacteroidota</taxon>
        <taxon>Chitinophagia</taxon>
        <taxon>Chitinophagales</taxon>
        <taxon>Chitinophagaceae</taxon>
        <taxon>Lacibacter</taxon>
    </lineage>
</organism>
<dbReference type="GO" id="GO:0030272">
    <property type="term" value="F:5-formyltetrahydrofolate cyclo-ligase activity"/>
    <property type="evidence" value="ECO:0007669"/>
    <property type="project" value="UniProtKB-EC"/>
</dbReference>
<evidence type="ECO:0000256" key="3">
    <source>
        <dbReference type="ARBA" id="ARBA00022840"/>
    </source>
</evidence>
<gene>
    <name evidence="6" type="ORF">H4075_13010</name>
</gene>
<protein>
    <recommendedName>
        <fullName evidence="5">5-formyltetrahydrofolate cyclo-ligase</fullName>
        <ecNumber evidence="5">6.3.3.2</ecNumber>
    </recommendedName>
</protein>
<feature type="binding site" evidence="4">
    <location>
        <begin position="3"/>
        <end position="7"/>
    </location>
    <ligand>
        <name>ATP</name>
        <dbReference type="ChEBI" id="CHEBI:30616"/>
    </ligand>
</feature>
<evidence type="ECO:0000313" key="6">
    <source>
        <dbReference type="EMBL" id="QNA43008.1"/>
    </source>
</evidence>
<comment type="similarity">
    <text evidence="1 5">Belongs to the 5-formyltetrahydrofolate cyclo-ligase family.</text>
</comment>
<feature type="binding site" evidence="4">
    <location>
        <begin position="134"/>
        <end position="142"/>
    </location>
    <ligand>
        <name>ATP</name>
        <dbReference type="ChEBI" id="CHEBI:30616"/>
    </ligand>
</feature>
<sequence length="190" mass="22571">MTKKEARKVFKEKRLSLTVGERNRFDDLILIHFQQLPLPDLFYVHTYLAIKEQQEIETDHLLHYLEFRNPELKIVIPRMDHEKNELLHIEYDEMVDVMKNKWGIHEPVNGNLISEEQIDLVFVPLLAFDEDGYRVGYGKGFYDKFLSKCRPDVLKVGLSYFEAIDTITDRAQFDIPLNYCITPQRIYEFG</sequence>
<comment type="cofactor">
    <cofactor evidence="5">
        <name>Mg(2+)</name>
        <dbReference type="ChEBI" id="CHEBI:18420"/>
    </cofactor>
</comment>
<dbReference type="Proteomes" id="UP000515344">
    <property type="component" value="Chromosome"/>
</dbReference>
<feature type="binding site" evidence="4">
    <location>
        <position position="48"/>
    </location>
    <ligand>
        <name>substrate</name>
    </ligand>
</feature>
<keyword evidence="3 4" id="KW-0067">ATP-binding</keyword>
<dbReference type="Pfam" id="PF01812">
    <property type="entry name" value="5-FTHF_cyc-lig"/>
    <property type="match status" value="1"/>
</dbReference>
<evidence type="ECO:0000256" key="2">
    <source>
        <dbReference type="ARBA" id="ARBA00022741"/>
    </source>
</evidence>
<dbReference type="GO" id="GO:0035999">
    <property type="term" value="P:tetrahydrofolate interconversion"/>
    <property type="evidence" value="ECO:0007669"/>
    <property type="project" value="TreeGrafter"/>
</dbReference>
<dbReference type="InterPro" id="IPR002698">
    <property type="entry name" value="FTHF_cligase"/>
</dbReference>
<dbReference type="RefSeq" id="WP_182801274.1">
    <property type="nucleotide sequence ID" value="NZ_CP060007.1"/>
</dbReference>